<feature type="domain" description="ZBR-type" evidence="8">
    <location>
        <begin position="610"/>
        <end position="658"/>
    </location>
</feature>
<dbReference type="PROSITE" id="PS51872">
    <property type="entry name" value="ZF_ZBR"/>
    <property type="match status" value="1"/>
</dbReference>
<dbReference type="GO" id="GO:0016567">
    <property type="term" value="P:protein ubiquitination"/>
    <property type="evidence" value="ECO:0007669"/>
    <property type="project" value="UniProtKB-UniPathway"/>
</dbReference>
<dbReference type="AlphaFoldDB" id="F6VJN9"/>
<dbReference type="FunFam" id="2.20.25.20:FF:000006">
    <property type="entry name" value="F-box only protein 5"/>
    <property type="match status" value="1"/>
</dbReference>
<keyword evidence="4" id="KW-0833">Ubl conjugation pathway</keyword>
<dbReference type="InterPro" id="IPR002867">
    <property type="entry name" value="IBR_dom"/>
</dbReference>
<dbReference type="Gene3D" id="2.20.25.20">
    <property type="match status" value="1"/>
</dbReference>
<dbReference type="GO" id="GO:0008270">
    <property type="term" value="F:zinc ion binding"/>
    <property type="evidence" value="ECO:0007669"/>
    <property type="project" value="UniProtKB-KW"/>
</dbReference>
<dbReference type="FunCoup" id="F6VJN9">
    <property type="interactions" value="1132"/>
</dbReference>
<evidence type="ECO:0000256" key="7">
    <source>
        <dbReference type="SAM" id="MobiDB-lite"/>
    </source>
</evidence>
<protein>
    <submittedName>
        <fullName evidence="9">F-box protein 43</fullName>
    </submittedName>
</protein>
<dbReference type="SMART" id="SM00647">
    <property type="entry name" value="IBR"/>
    <property type="match status" value="1"/>
</dbReference>
<dbReference type="UniPathway" id="UPA00143"/>
<name>F6VJN9_XENTR</name>
<keyword evidence="5" id="KW-0862">Zinc</keyword>
<organism evidence="9">
    <name type="scientific">Xenopus tropicalis</name>
    <name type="common">Western clawed frog</name>
    <name type="synonym">Silurana tropicalis</name>
    <dbReference type="NCBI Taxonomy" id="8364"/>
    <lineage>
        <taxon>Eukaryota</taxon>
        <taxon>Metazoa</taxon>
        <taxon>Chordata</taxon>
        <taxon>Craniata</taxon>
        <taxon>Vertebrata</taxon>
        <taxon>Euteleostomi</taxon>
        <taxon>Amphibia</taxon>
        <taxon>Batrachia</taxon>
        <taxon>Anura</taxon>
        <taxon>Pipoidea</taxon>
        <taxon>Pipidae</taxon>
        <taxon>Xenopodinae</taxon>
        <taxon>Xenopus</taxon>
        <taxon>Silurana</taxon>
    </lineage>
</organism>
<dbReference type="CDD" id="cd22171">
    <property type="entry name" value="F-box_FBXO43"/>
    <property type="match status" value="1"/>
</dbReference>
<dbReference type="PANTHER" id="PTHR15493:SF1">
    <property type="entry name" value="F-BOX ONLY PROTEIN 43"/>
    <property type="match status" value="1"/>
</dbReference>
<keyword evidence="2" id="KW-0479">Metal-binding</keyword>
<evidence type="ECO:0000256" key="5">
    <source>
        <dbReference type="ARBA" id="ARBA00022833"/>
    </source>
</evidence>
<accession>F6VJN9</accession>
<dbReference type="STRING" id="8364.ENSXETP00000038773"/>
<evidence type="ECO:0000259" key="8">
    <source>
        <dbReference type="PROSITE" id="PS51872"/>
    </source>
</evidence>
<dbReference type="PANTHER" id="PTHR15493">
    <property type="entry name" value="F-BOX ONLY PROTEIN 5 AND 43"/>
    <property type="match status" value="1"/>
</dbReference>
<dbReference type="GeneTree" id="ENSGT00530000063692"/>
<dbReference type="ExpressionAtlas" id="F6VJN9">
    <property type="expression patterns" value="baseline"/>
</dbReference>
<dbReference type="InterPro" id="IPR047147">
    <property type="entry name" value="FBX5_43"/>
</dbReference>
<evidence type="ECO:0000256" key="6">
    <source>
        <dbReference type="PROSITE-ProRule" id="PRU01220"/>
    </source>
</evidence>
<evidence type="ECO:0000256" key="1">
    <source>
        <dbReference type="ARBA" id="ARBA00004906"/>
    </source>
</evidence>
<feature type="region of interest" description="Disordered" evidence="7">
    <location>
        <begin position="43"/>
        <end position="74"/>
    </location>
</feature>
<evidence type="ECO:0000256" key="3">
    <source>
        <dbReference type="ARBA" id="ARBA00022771"/>
    </source>
</evidence>
<evidence type="ECO:0000256" key="2">
    <source>
        <dbReference type="ARBA" id="ARBA00022723"/>
    </source>
</evidence>
<dbReference type="GO" id="GO:0007088">
    <property type="term" value="P:regulation of mitotic nuclear division"/>
    <property type="evidence" value="ECO:0007669"/>
    <property type="project" value="InterPro"/>
</dbReference>
<comment type="pathway">
    <text evidence="1">Protein modification; protein ubiquitination.</text>
</comment>
<feature type="compositionally biased region" description="Polar residues" evidence="7">
    <location>
        <begin position="57"/>
        <end position="67"/>
    </location>
</feature>
<dbReference type="GO" id="GO:0045835">
    <property type="term" value="P:negative regulation of meiotic nuclear division"/>
    <property type="evidence" value="ECO:0007669"/>
    <property type="project" value="InterPro"/>
</dbReference>
<gene>
    <name evidence="9" type="primary">fbxo43</name>
</gene>
<keyword evidence="3 6" id="KW-0863">Zinc-finger</keyword>
<dbReference type="Ensembl" id="ENSXETT00000038773">
    <property type="protein sequence ID" value="ENSXETP00000038773"/>
    <property type="gene ID" value="ENSXETG00000017882"/>
</dbReference>
<reference evidence="9" key="1">
    <citation type="journal article" date="2010" name="Science">
        <title>The genome of the Western clawed frog Xenopus tropicalis.</title>
        <authorList>
            <person name="Hellsten U."/>
            <person name="Harland R.M."/>
            <person name="Gilchrist M.J."/>
            <person name="Hendrix D."/>
            <person name="Jurka J."/>
            <person name="Kapitonov V."/>
            <person name="Ovcharenko I."/>
            <person name="Putnam N.H."/>
            <person name="Shu S."/>
            <person name="Taher L."/>
            <person name="Blitz I.L."/>
            <person name="Blumberg B."/>
            <person name="Dichmann D.S."/>
            <person name="Dubchak I."/>
            <person name="Amaya E."/>
            <person name="Detter J.C."/>
            <person name="Fletcher R."/>
            <person name="Gerhard D.S."/>
            <person name="Goodstein D."/>
            <person name="Graves T."/>
            <person name="Grigoriev I.V."/>
            <person name="Grimwood J."/>
            <person name="Kawashima T."/>
            <person name="Lindquist E."/>
            <person name="Lucas S.M."/>
            <person name="Mead P.E."/>
            <person name="Mitros T."/>
            <person name="Ogino H."/>
            <person name="Ohta Y."/>
            <person name="Poliakov A.V."/>
            <person name="Pollet N."/>
            <person name="Robert J."/>
            <person name="Salamov A."/>
            <person name="Sater A.K."/>
            <person name="Schmutz J."/>
            <person name="Terry A."/>
            <person name="Vize P.D."/>
            <person name="Warren W.C."/>
            <person name="Wells D."/>
            <person name="Wills A."/>
            <person name="Wilson R.K."/>
            <person name="Zimmerman L.B."/>
            <person name="Zorn A.M."/>
            <person name="Grainger R."/>
            <person name="Grammer T."/>
            <person name="Khokha M.K."/>
            <person name="Richardson P.M."/>
            <person name="Rokhsar D.S."/>
        </authorList>
    </citation>
    <scope>NUCLEOTIDE SEQUENCE [LARGE SCALE GENOMIC DNA]</scope>
    <source>
        <strain evidence="9">Nigerian</strain>
    </source>
</reference>
<reference evidence="9" key="2">
    <citation type="submission" date="2011-06" db="UniProtKB">
        <authorList>
            <consortium name="Ensembl"/>
        </authorList>
    </citation>
    <scope>IDENTIFICATION</scope>
</reference>
<evidence type="ECO:0000256" key="4">
    <source>
        <dbReference type="ARBA" id="ARBA00022786"/>
    </source>
</evidence>
<dbReference type="InParanoid" id="F6VJN9"/>
<sequence length="682" mass="76173">MDSRTDLGCWGFFHGLKAYRRKKQEMAQRCSLLDNFALHHSTDPTGATKKVDRQDHSISVSQDSGYSDSLKGFSPDSHKSGHFLETVTEGYENSENIDPTLILSPIKHEIPWGADTRESKQLAPIYETPRFSKKDFSLRRRLLISKATSGGNLDFDASVCSTESYGREKSLKSVPSFEGSLSNSFVDSPRDSSYKPIATSTLKTESESGTSCKKWRLSFAQQRSSTLDDSKSDSISLPEVENISPVQHSLTSSTDDSILYEENIFGAPTTPTCNLIAKEEFQTPISNLAANFSFNLCTPSITHVSDFEISVTEDSAFHSLSLDKSQDSITDHEGSFQELIQKPRVTPKAVHNKNRSRKLDRCRRLSTLRERGSQSEVEEEGNEAPLLSSAYKSKVARASVDEENEFSSDDSRVNSLLSIDDLTGKPALRVLHEMLLRSTRKRPQQATVQDLLGSSGCFELPEDSLSRLIGRKMGLVTFDILAELKYRNLKHIIASILGLMNVESICSMCRVSRDWRDIILQDKSAHQRRKAYMRRLKTEAEQGRQQSFEDSATTLNILSRSALKSVQIQARTAFQTPTSSLTPGDNKSIQSASKHQEYLKVAKTLFTDEALKPCPRCQFPAKYQALKKRGKCSRKDCGFDFCVLCLCTFHGSKECGTGSAKRIPKKEALPGSAQSKRNLKRL</sequence>
<evidence type="ECO:0000313" key="9">
    <source>
        <dbReference type="Ensembl" id="ENSXETP00000038773"/>
    </source>
</evidence>
<dbReference type="Bgee" id="ENSXETG00000017882">
    <property type="expression patterns" value="Expressed in 4-cell stage embryo and 14 other cell types or tissues"/>
</dbReference>
<dbReference type="HOGENOM" id="CLU_029091_0_0_1"/>
<dbReference type="eggNOG" id="ENOG502QRSQ">
    <property type="taxonomic scope" value="Eukaryota"/>
</dbReference>
<dbReference type="Gene3D" id="1.20.1280.50">
    <property type="match status" value="1"/>
</dbReference>
<dbReference type="InterPro" id="IPR044064">
    <property type="entry name" value="ZF_ZBR"/>
</dbReference>
<dbReference type="Xenbase" id="XB-GENE-951946">
    <property type="gene designation" value="fbxo43"/>
</dbReference>
<dbReference type="CDD" id="cd20365">
    <property type="entry name" value="BRcat_RBR_FBXO43"/>
    <property type="match status" value="1"/>
</dbReference>
<proteinExistence type="predicted"/>